<organism evidence="2">
    <name type="scientific">Cyprideis torosa</name>
    <dbReference type="NCBI Taxonomy" id="163714"/>
    <lineage>
        <taxon>Eukaryota</taxon>
        <taxon>Metazoa</taxon>
        <taxon>Ecdysozoa</taxon>
        <taxon>Arthropoda</taxon>
        <taxon>Crustacea</taxon>
        <taxon>Oligostraca</taxon>
        <taxon>Ostracoda</taxon>
        <taxon>Podocopa</taxon>
        <taxon>Podocopida</taxon>
        <taxon>Cytherocopina</taxon>
        <taxon>Cytheroidea</taxon>
        <taxon>Cytherideidae</taxon>
        <taxon>Cyprideis</taxon>
    </lineage>
</organism>
<feature type="region of interest" description="Disordered" evidence="1">
    <location>
        <begin position="90"/>
        <end position="172"/>
    </location>
</feature>
<dbReference type="EMBL" id="OB680969">
    <property type="protein sequence ID" value="CAD7236673.1"/>
    <property type="molecule type" value="Genomic_DNA"/>
</dbReference>
<evidence type="ECO:0000256" key="1">
    <source>
        <dbReference type="SAM" id="MobiDB-lite"/>
    </source>
</evidence>
<feature type="compositionally biased region" description="Low complexity" evidence="1">
    <location>
        <begin position="105"/>
        <end position="125"/>
    </location>
</feature>
<reference evidence="2" key="1">
    <citation type="submission" date="2020-11" db="EMBL/GenBank/DDBJ databases">
        <authorList>
            <person name="Tran Van P."/>
        </authorList>
    </citation>
    <scope>NUCLEOTIDE SEQUENCE</scope>
</reference>
<accession>A0A7R8WWW1</accession>
<evidence type="ECO:0000313" key="2">
    <source>
        <dbReference type="EMBL" id="CAD7236673.1"/>
    </source>
</evidence>
<name>A0A7R8WWW1_9CRUS</name>
<proteinExistence type="predicted"/>
<sequence>MVYYAYLHSSEQSLERKSSRVFSKFRGEEARGSVAGRDGALRKGGSAVTLSFCFRSPLEVPSPSFASMSSYSTQWHETQQYPMSSWQGANMIGPDGSNRQTNWISPSQVQPSAGSSSPSFASVSSYPTQCHDPMSSWQGANIIGPDGSNRQTNWISPSQVRTPHNNGSVVLN</sequence>
<protein>
    <submittedName>
        <fullName evidence="2">Uncharacterized protein</fullName>
    </submittedName>
</protein>
<feature type="non-terminal residue" evidence="2">
    <location>
        <position position="172"/>
    </location>
</feature>
<gene>
    <name evidence="2" type="ORF">CTOB1V02_LOCUS14488</name>
</gene>
<feature type="compositionally biased region" description="Polar residues" evidence="1">
    <location>
        <begin position="148"/>
        <end position="172"/>
    </location>
</feature>
<dbReference type="AlphaFoldDB" id="A0A7R8WWW1"/>